<dbReference type="SUPFAM" id="SSF158710">
    <property type="entry name" value="PSPTO4464-like"/>
    <property type="match status" value="1"/>
</dbReference>
<proteinExistence type="predicted"/>
<dbReference type="PANTHER" id="PTHR36898:SF1">
    <property type="entry name" value="OS04G0250700 PROTEIN"/>
    <property type="match status" value="1"/>
</dbReference>
<evidence type="ECO:0000313" key="2">
    <source>
        <dbReference type="Proteomes" id="UP000321947"/>
    </source>
</evidence>
<sequence length="186" mass="21354">MLQKHCCGCAVHHFLSLSPPWVAKRIYSRRLSLATVHSARREVQYESKGLRLSKAPALAKSQEDESINDDDSDVRKSRNQLKREARRAVQWGMDLATFSTSQIKRILSVTSLEKDVFDAIMLVKRLGNDVREGRRRQFNYIGFAVVKASSADDLLLANHRRTGQNAKMQQFELSLPLNFHWFQITP</sequence>
<reference evidence="1 2" key="1">
    <citation type="submission" date="2019-08" db="EMBL/GenBank/DDBJ databases">
        <title>Draft genome sequences of two oriental melons (Cucumis melo L. var makuwa).</title>
        <authorList>
            <person name="Kwon S.-Y."/>
        </authorList>
    </citation>
    <scope>NUCLEOTIDE SEQUENCE [LARGE SCALE GENOMIC DNA]</scope>
    <source>
        <strain evidence="2">cv. Chang Bougi</strain>
        <tissue evidence="1">Leaf</tissue>
    </source>
</reference>
<dbReference type="Proteomes" id="UP000321947">
    <property type="component" value="Unassembled WGS sequence"/>
</dbReference>
<comment type="caution">
    <text evidence="1">The sequence shown here is derived from an EMBL/GenBank/DDBJ whole genome shotgun (WGS) entry which is preliminary data.</text>
</comment>
<accession>A0A5D3E682</accession>
<name>A0A5D3E682_CUCMM</name>
<dbReference type="EMBL" id="SSTD01000141">
    <property type="protein sequence ID" value="TYK31484.1"/>
    <property type="molecule type" value="Genomic_DNA"/>
</dbReference>
<organism evidence="1 2">
    <name type="scientific">Cucumis melo var. makuwa</name>
    <name type="common">Oriental melon</name>
    <dbReference type="NCBI Taxonomy" id="1194695"/>
    <lineage>
        <taxon>Eukaryota</taxon>
        <taxon>Viridiplantae</taxon>
        <taxon>Streptophyta</taxon>
        <taxon>Embryophyta</taxon>
        <taxon>Tracheophyta</taxon>
        <taxon>Spermatophyta</taxon>
        <taxon>Magnoliopsida</taxon>
        <taxon>eudicotyledons</taxon>
        <taxon>Gunneridae</taxon>
        <taxon>Pentapetalae</taxon>
        <taxon>rosids</taxon>
        <taxon>fabids</taxon>
        <taxon>Cucurbitales</taxon>
        <taxon>Cucurbitaceae</taxon>
        <taxon>Benincaseae</taxon>
        <taxon>Cucumis</taxon>
    </lineage>
</organism>
<dbReference type="PANTHER" id="PTHR36898">
    <property type="entry name" value="OSJNBB0026I12.6 PROTEIN"/>
    <property type="match status" value="1"/>
</dbReference>
<dbReference type="InterPro" id="IPR023153">
    <property type="entry name" value="DarP_sf"/>
</dbReference>
<dbReference type="AlphaFoldDB" id="A0A5D3E682"/>
<dbReference type="Pfam" id="PF04751">
    <property type="entry name" value="DarP"/>
    <property type="match status" value="1"/>
</dbReference>
<protein>
    <submittedName>
        <fullName evidence="1">UPF0307 protein plu4061 isoform X2</fullName>
    </submittedName>
</protein>
<dbReference type="Gene3D" id="1.10.60.30">
    <property type="entry name" value="PSPTO4464-like domains"/>
    <property type="match status" value="1"/>
</dbReference>
<gene>
    <name evidence="1" type="ORF">E5676_scaffold455G008000</name>
</gene>
<dbReference type="InterPro" id="IPR006839">
    <property type="entry name" value="DarP"/>
</dbReference>
<evidence type="ECO:0000313" key="1">
    <source>
        <dbReference type="EMBL" id="TYK31484.1"/>
    </source>
</evidence>